<reference evidence="1 2" key="1">
    <citation type="submission" date="2020-07" db="EMBL/GenBank/DDBJ databases">
        <title>Fungal Genomes of the International Space Station.</title>
        <authorList>
            <person name="Seuylemezian A."/>
            <person name="Singh N.K."/>
            <person name="Wood J."/>
            <person name="Venkateswaran K."/>
        </authorList>
    </citation>
    <scope>NUCLEOTIDE SEQUENCE [LARGE SCALE GENOMIC DNA]</scope>
    <source>
        <strain evidence="1 2">PL-B2</strain>
    </source>
</reference>
<accession>A0ABS7K831</accession>
<gene>
    <name evidence="1" type="ORF">H0185_16625</name>
</gene>
<evidence type="ECO:0000313" key="1">
    <source>
        <dbReference type="EMBL" id="MBY0098413.1"/>
    </source>
</evidence>
<dbReference type="RefSeq" id="WP_221874630.1">
    <property type="nucleotide sequence ID" value="NZ_JACWFH010000023.1"/>
</dbReference>
<keyword evidence="2" id="KW-1185">Reference proteome</keyword>
<sequence>MTQVKEIGRFCLSDSNGYLVNDSNLTNIQPEFNKVILAAIEKYQSHLREDLHSIYIRGSIPRGLGINSVSDLDTIAITNKHPNEIDLSWVDEAEQDINNLYSCINGVELSFYFIEDIVQTTHFSIIPFMIKTHSICVYGEDISGHLPMYKPDKTLANEHLMNLKKQIQQAKEDLGDNDDPEDILDCCIWIMKIIVRAGLALVIEEEGKYTRDLYPAYNVFSRHFPEKEPDMKQAVTYAISPVDNPREILEFLDDMGKWMIHQSEKWLQMYNPNKIRNMEM</sequence>
<comment type="caution">
    <text evidence="1">The sequence shown here is derived from an EMBL/GenBank/DDBJ whole genome shotgun (WGS) entry which is preliminary data.</text>
</comment>
<organism evidence="1 2">
    <name type="scientific">Mesobacillus maritimus</name>
    <dbReference type="NCBI Taxonomy" id="1643336"/>
    <lineage>
        <taxon>Bacteria</taxon>
        <taxon>Bacillati</taxon>
        <taxon>Bacillota</taxon>
        <taxon>Bacilli</taxon>
        <taxon>Bacillales</taxon>
        <taxon>Bacillaceae</taxon>
        <taxon>Mesobacillus</taxon>
    </lineage>
</organism>
<dbReference type="Proteomes" id="UP000769780">
    <property type="component" value="Unassembled WGS sequence"/>
</dbReference>
<protein>
    <submittedName>
        <fullName evidence="1">Nucleotidyltransferase</fullName>
    </submittedName>
</protein>
<dbReference type="EMBL" id="JACWFH010000023">
    <property type="protein sequence ID" value="MBY0098413.1"/>
    <property type="molecule type" value="Genomic_DNA"/>
</dbReference>
<proteinExistence type="predicted"/>
<name>A0ABS7K831_9BACI</name>
<evidence type="ECO:0000313" key="2">
    <source>
        <dbReference type="Proteomes" id="UP000769780"/>
    </source>
</evidence>